<reference evidence="10" key="1">
    <citation type="submission" date="2020-05" db="EMBL/GenBank/DDBJ databases">
        <title>Novel species in genus Nocardioides.</title>
        <authorList>
            <person name="Zhang G."/>
        </authorList>
    </citation>
    <scope>NUCLEOTIDE SEQUENCE [LARGE SCALE GENOMIC DNA]</scope>
    <source>
        <strain evidence="10">zg-1050</strain>
    </source>
</reference>
<dbReference type="Pfam" id="PF00082">
    <property type="entry name" value="Peptidase_S8"/>
    <property type="match status" value="1"/>
</dbReference>
<name>A0A6M8J1B7_9ACTN</name>
<evidence type="ECO:0000256" key="5">
    <source>
        <dbReference type="PIRSR" id="PIRSR615500-1"/>
    </source>
</evidence>
<dbReference type="Proteomes" id="UP000503297">
    <property type="component" value="Chromosome"/>
</dbReference>
<keyword evidence="2 6" id="KW-0645">Protease</keyword>
<dbReference type="SUPFAM" id="SSF49464">
    <property type="entry name" value="Carboxypeptidase regulatory domain-like"/>
    <property type="match status" value="1"/>
</dbReference>
<dbReference type="EMBL" id="CP053716">
    <property type="protein sequence ID" value="QKF07314.1"/>
    <property type="molecule type" value="Genomic_DNA"/>
</dbReference>
<dbReference type="InterPro" id="IPR015500">
    <property type="entry name" value="Peptidase_S8_subtilisin-rel"/>
</dbReference>
<evidence type="ECO:0000256" key="3">
    <source>
        <dbReference type="ARBA" id="ARBA00022801"/>
    </source>
</evidence>
<accession>A0A6M8J1B7</accession>
<evidence type="ECO:0000313" key="10">
    <source>
        <dbReference type="Proteomes" id="UP000503297"/>
    </source>
</evidence>
<keyword evidence="4 6" id="KW-0720">Serine protease</keyword>
<evidence type="ECO:0000256" key="4">
    <source>
        <dbReference type="ARBA" id="ARBA00022825"/>
    </source>
</evidence>
<dbReference type="RefSeq" id="WP_173164363.1">
    <property type="nucleotide sequence ID" value="NZ_CP053716.1"/>
</dbReference>
<feature type="active site" description="Charge relay system" evidence="5 6">
    <location>
        <position position="228"/>
    </location>
</feature>
<comment type="similarity">
    <text evidence="1 6">Belongs to the peptidase S8 family.</text>
</comment>
<dbReference type="PROSITE" id="PS51892">
    <property type="entry name" value="SUBTILASE"/>
    <property type="match status" value="1"/>
</dbReference>
<dbReference type="KEGG" id="bwa:HLV38_03655"/>
<dbReference type="PANTHER" id="PTHR43399:SF4">
    <property type="entry name" value="CELL WALL-ASSOCIATED PROTEASE"/>
    <property type="match status" value="1"/>
</dbReference>
<feature type="region of interest" description="Disordered" evidence="7">
    <location>
        <begin position="32"/>
        <end position="52"/>
    </location>
</feature>
<protein>
    <submittedName>
        <fullName evidence="9">S8 family serine peptidase</fullName>
    </submittedName>
</protein>
<dbReference type="InterPro" id="IPR013784">
    <property type="entry name" value="Carb-bd-like_fold"/>
</dbReference>
<dbReference type="GO" id="GO:0004252">
    <property type="term" value="F:serine-type endopeptidase activity"/>
    <property type="evidence" value="ECO:0007669"/>
    <property type="project" value="UniProtKB-UniRule"/>
</dbReference>
<keyword evidence="3 6" id="KW-0378">Hydrolase</keyword>
<dbReference type="SUPFAM" id="SSF49452">
    <property type="entry name" value="Starch-binding domain-like"/>
    <property type="match status" value="1"/>
</dbReference>
<proteinExistence type="inferred from homology"/>
<dbReference type="Gene3D" id="3.40.50.200">
    <property type="entry name" value="Peptidase S8/S53 domain"/>
    <property type="match status" value="1"/>
</dbReference>
<evidence type="ECO:0000256" key="2">
    <source>
        <dbReference type="ARBA" id="ARBA00022670"/>
    </source>
</evidence>
<dbReference type="PROSITE" id="PS00137">
    <property type="entry name" value="SUBTILASE_HIS"/>
    <property type="match status" value="1"/>
</dbReference>
<dbReference type="InterPro" id="IPR022398">
    <property type="entry name" value="Peptidase_S8_His-AS"/>
</dbReference>
<dbReference type="PROSITE" id="PS00138">
    <property type="entry name" value="SUBTILASE_SER"/>
    <property type="match status" value="1"/>
</dbReference>
<sequence>MSKGIVGGRAVAATVLAVALCFPAYGPIGSARADEPAEASDVESDRSEPVIEEAPTVSAELAAALAEGEGPFDVMVLFKAEASLEEAVEGTASSPDGSSKSLRDRKAVVGALQETATLTQDGVASWLEEEKNAGNVESYERFYIVNAMHVVANAQVVRELAANPRVDRVDLNHVIKGSDPIVNRRFNLLELLPVPRQEVEWNIDRIGADDVWSRYGVTGTGVTVGVIDSAVDAQHAALKSKFRGFDPKSGDMTYEGNYLDCVSSTTRPEEARGSSHGTHVAGTIVGSETDAEGRTFNAVGTAPGANWINARVFDDSNYTNDAALLRAAEWMLKPGGDVSKAPAIVNNSWGGSDGSNTWYQKSVAAWRAAHILPVFAAGNKLPGEQDPGPGSIIAPASYTDSFSVAAVDKDGKLPAFSKRGPSPLAGNAVIKPEVSAPGVEVRSCVRGGYEYMSGTSMAAPHVSGSAALIKAAQPNLDDRQIEKILEETATGLTDATYPGVPNMGYGYGCIDAYDAVSKALGTAVETMKGKVTCGGKPVDTEVSIKETGQTAHTDAATGEFVLKHAAGTYTLVCDTYGYGRVEQSVTIGGEGSGETVVELSKKHVGSIKATVVSAEGTPLSGVHARVIEGNDSTVYESSDQGLFSIAGLPVGTYTLRLFKEGLEPVERQVEVREGSNEQRFEMSPSAPSIETVIKHDNGRMNQSLTGNVTIGSGSYSGCAVCFVPYKKGGVIADATVSFSGTRSGLSTKAKLSILQKDNRGRTETLLGPLDIEVQPGRTLTVPLEEYQVKTDQPYYIAITVSGQGEDPFTVGADETGDSSFSYLYSGKNLVPVTAENIDSALMIRSKMRYPAGSEDLSFAVGKPVVRPIKPTEKAICGKAAPNQKLLFVVAGRKILGQADGSGAFSVPLPADMTLVPGTEVECFGKDANGLLSDKTVAMVVTNRFAIDSAVAAARELLGGGKLNAAQKARLERSVEEAGTLLDEVDRYEASLELDGTVVSDYQTKIDRHAVAVRQTILDFSPLKRELLSEIEESQADLDSVVRSTTGADVPRSRYWVDPGAWAVFSNRLLLAKAKYESILASDDAVEAAIRRLRSDRAAFDARKTPGTAPGEADDEALKPLSRMIERAQAALAGAESSEDGSGLGESKRWAPAEAHAKLGRALEQARKDSARKGLSAEDIVRSASSLKAAIEEFESQVRTVLPYDRDEVSSKLRDEVWAAKTLLYDTRSRSSARPFALPAFEQPVSSEVGQAIARSFDPESVLAPSSEDRAAFIRAIDAAQAIVDDDSATATTMVRQTEELSKATAAYRRFSASS</sequence>
<evidence type="ECO:0000256" key="7">
    <source>
        <dbReference type="SAM" id="MobiDB-lite"/>
    </source>
</evidence>
<evidence type="ECO:0000313" key="9">
    <source>
        <dbReference type="EMBL" id="QKF07314.1"/>
    </source>
</evidence>
<keyword evidence="10" id="KW-1185">Reference proteome</keyword>
<dbReference type="GO" id="GO:0030246">
    <property type="term" value="F:carbohydrate binding"/>
    <property type="evidence" value="ECO:0007669"/>
    <property type="project" value="InterPro"/>
</dbReference>
<dbReference type="PANTHER" id="PTHR43399">
    <property type="entry name" value="SUBTILISIN-RELATED"/>
    <property type="match status" value="1"/>
</dbReference>
<feature type="region of interest" description="Disordered" evidence="7">
    <location>
        <begin position="1129"/>
        <end position="1150"/>
    </location>
</feature>
<feature type="domain" description="Peptidase S8/S53" evidence="8">
    <location>
        <begin position="219"/>
        <end position="508"/>
    </location>
</feature>
<feature type="active site" description="Charge relay system" evidence="5 6">
    <location>
        <position position="456"/>
    </location>
</feature>
<organism evidence="9 10">
    <name type="scientific">Berryella wangjianweii</name>
    <dbReference type="NCBI Taxonomy" id="2734634"/>
    <lineage>
        <taxon>Bacteria</taxon>
        <taxon>Bacillati</taxon>
        <taxon>Actinomycetota</taxon>
        <taxon>Coriobacteriia</taxon>
        <taxon>Eggerthellales</taxon>
        <taxon>Eggerthellaceae</taxon>
        <taxon>Berryella</taxon>
    </lineage>
</organism>
<evidence type="ECO:0000259" key="8">
    <source>
        <dbReference type="Pfam" id="PF00082"/>
    </source>
</evidence>
<dbReference type="InterPro" id="IPR000209">
    <property type="entry name" value="Peptidase_S8/S53_dom"/>
</dbReference>
<gene>
    <name evidence="9" type="ORF">HLV38_03655</name>
</gene>
<evidence type="ECO:0000256" key="1">
    <source>
        <dbReference type="ARBA" id="ARBA00011073"/>
    </source>
</evidence>
<dbReference type="Gene3D" id="2.60.40.1120">
    <property type="entry name" value="Carboxypeptidase-like, regulatory domain"/>
    <property type="match status" value="2"/>
</dbReference>
<dbReference type="InterPro" id="IPR023828">
    <property type="entry name" value="Peptidase_S8_Ser-AS"/>
</dbReference>
<dbReference type="GO" id="GO:0006508">
    <property type="term" value="P:proteolysis"/>
    <property type="evidence" value="ECO:0007669"/>
    <property type="project" value="UniProtKB-KW"/>
</dbReference>
<dbReference type="PRINTS" id="PR00723">
    <property type="entry name" value="SUBTILISIN"/>
</dbReference>
<evidence type="ECO:0000256" key="6">
    <source>
        <dbReference type="PROSITE-ProRule" id="PRU01240"/>
    </source>
</evidence>
<dbReference type="Pfam" id="PF13620">
    <property type="entry name" value="CarboxypepD_reg"/>
    <property type="match status" value="1"/>
</dbReference>
<dbReference type="SUPFAM" id="SSF52743">
    <property type="entry name" value="Subtilisin-like"/>
    <property type="match status" value="1"/>
</dbReference>
<dbReference type="InterPro" id="IPR008969">
    <property type="entry name" value="CarboxyPept-like_regulatory"/>
</dbReference>
<dbReference type="InterPro" id="IPR036852">
    <property type="entry name" value="Peptidase_S8/S53_dom_sf"/>
</dbReference>
<dbReference type="InterPro" id="IPR051048">
    <property type="entry name" value="Peptidase_S8/S53_subtilisin"/>
</dbReference>
<feature type="active site" description="Charge relay system" evidence="5 6">
    <location>
        <position position="276"/>
    </location>
</feature>